<gene>
    <name evidence="2" type="ORF">GGR20_001553</name>
</gene>
<dbReference type="Proteomes" id="UP000547011">
    <property type="component" value="Unassembled WGS sequence"/>
</dbReference>
<keyword evidence="1" id="KW-1133">Transmembrane helix</keyword>
<evidence type="ECO:0000313" key="3">
    <source>
        <dbReference type="Proteomes" id="UP000547011"/>
    </source>
</evidence>
<reference evidence="2 3" key="1">
    <citation type="submission" date="2020-08" db="EMBL/GenBank/DDBJ databases">
        <title>Genomic Encyclopedia of Type Strains, Phase IV (KMG-IV): sequencing the most valuable type-strain genomes for metagenomic binning, comparative biology and taxonomic classification.</title>
        <authorList>
            <person name="Goeker M."/>
        </authorList>
    </citation>
    <scope>NUCLEOTIDE SEQUENCE [LARGE SCALE GENOMIC DNA]</scope>
    <source>
        <strain evidence="2 3">DSM 23447</strain>
    </source>
</reference>
<protein>
    <submittedName>
        <fullName evidence="2">Putative membrane protein YdbT with pleckstrin-like domain</fullName>
    </submittedName>
</protein>
<evidence type="ECO:0000256" key="1">
    <source>
        <dbReference type="SAM" id="Phobius"/>
    </source>
</evidence>
<keyword evidence="1" id="KW-0812">Transmembrane</keyword>
<accession>A0A7W6NBQ0</accession>
<organism evidence="2 3">
    <name type="scientific">Devosia subaequoris</name>
    <dbReference type="NCBI Taxonomy" id="395930"/>
    <lineage>
        <taxon>Bacteria</taxon>
        <taxon>Pseudomonadati</taxon>
        <taxon>Pseudomonadota</taxon>
        <taxon>Alphaproteobacteria</taxon>
        <taxon>Hyphomicrobiales</taxon>
        <taxon>Devosiaceae</taxon>
        <taxon>Devosia</taxon>
    </lineage>
</organism>
<keyword evidence="3" id="KW-1185">Reference proteome</keyword>
<keyword evidence="1" id="KW-0472">Membrane</keyword>
<dbReference type="EMBL" id="JACIEW010000003">
    <property type="protein sequence ID" value="MBB4051911.1"/>
    <property type="molecule type" value="Genomic_DNA"/>
</dbReference>
<name>A0A7W6NBQ0_9HYPH</name>
<dbReference type="AlphaFoldDB" id="A0A7W6NBQ0"/>
<dbReference type="RefSeq" id="WP_183310646.1">
    <property type="nucleotide sequence ID" value="NZ_JACIEW010000003.1"/>
</dbReference>
<evidence type="ECO:0000313" key="2">
    <source>
        <dbReference type="EMBL" id="MBB4051911.1"/>
    </source>
</evidence>
<sequence>METYDPDKNTTEVRQANPRRMNLRVLVLSLIGIVVLFAIVYLVFGMMQPAPTPAS</sequence>
<feature type="transmembrane region" description="Helical" evidence="1">
    <location>
        <begin position="21"/>
        <end position="44"/>
    </location>
</feature>
<comment type="caution">
    <text evidence="2">The sequence shown here is derived from an EMBL/GenBank/DDBJ whole genome shotgun (WGS) entry which is preliminary data.</text>
</comment>
<proteinExistence type="predicted"/>